<reference evidence="1 2" key="1">
    <citation type="submission" date="2013-09" db="EMBL/GenBank/DDBJ databases">
        <title>Corchorus capsularis genome sequencing.</title>
        <authorList>
            <person name="Alam M."/>
            <person name="Haque M.S."/>
            <person name="Islam M.S."/>
            <person name="Emdad E.M."/>
            <person name="Islam M.M."/>
            <person name="Ahmed B."/>
            <person name="Halim A."/>
            <person name="Hossen Q.M.M."/>
            <person name="Hossain M.Z."/>
            <person name="Ahmed R."/>
            <person name="Khan M.M."/>
            <person name="Islam R."/>
            <person name="Rashid M.M."/>
            <person name="Khan S.A."/>
            <person name="Rahman M.S."/>
            <person name="Alam M."/>
        </authorList>
    </citation>
    <scope>NUCLEOTIDE SEQUENCE [LARGE SCALE GENOMIC DNA]</scope>
    <source>
        <strain evidence="2">cv. CVL-1</strain>
        <tissue evidence="1">Whole seedling</tissue>
    </source>
</reference>
<dbReference type="Proteomes" id="UP000188268">
    <property type="component" value="Unassembled WGS sequence"/>
</dbReference>
<comment type="caution">
    <text evidence="1">The sequence shown here is derived from an EMBL/GenBank/DDBJ whole genome shotgun (WGS) entry which is preliminary data.</text>
</comment>
<accession>A0A1R3G1E1</accession>
<dbReference type="Gramene" id="OMO51916">
    <property type="protein sequence ID" value="OMO51916"/>
    <property type="gene ID" value="CCACVL1_29503"/>
</dbReference>
<evidence type="ECO:0000313" key="2">
    <source>
        <dbReference type="Proteomes" id="UP000188268"/>
    </source>
</evidence>
<protein>
    <submittedName>
        <fullName evidence="1">Uncharacterized protein</fullName>
    </submittedName>
</protein>
<proteinExistence type="predicted"/>
<dbReference type="EMBL" id="AWWV01015657">
    <property type="protein sequence ID" value="OMO51916.1"/>
    <property type="molecule type" value="Genomic_DNA"/>
</dbReference>
<evidence type="ECO:0000313" key="1">
    <source>
        <dbReference type="EMBL" id="OMO51916.1"/>
    </source>
</evidence>
<gene>
    <name evidence="1" type="ORF">CCACVL1_29503</name>
</gene>
<sequence length="60" mass="6475">NTFAEVEAGAGARSLRLSLGLDLVRQLSHGGKRCRDSNDSENDYLKSLVARNGGNPDLIF</sequence>
<organism evidence="1 2">
    <name type="scientific">Corchorus capsularis</name>
    <name type="common">Jute</name>
    <dbReference type="NCBI Taxonomy" id="210143"/>
    <lineage>
        <taxon>Eukaryota</taxon>
        <taxon>Viridiplantae</taxon>
        <taxon>Streptophyta</taxon>
        <taxon>Embryophyta</taxon>
        <taxon>Tracheophyta</taxon>
        <taxon>Spermatophyta</taxon>
        <taxon>Magnoliopsida</taxon>
        <taxon>eudicotyledons</taxon>
        <taxon>Gunneridae</taxon>
        <taxon>Pentapetalae</taxon>
        <taxon>rosids</taxon>
        <taxon>malvids</taxon>
        <taxon>Malvales</taxon>
        <taxon>Malvaceae</taxon>
        <taxon>Grewioideae</taxon>
        <taxon>Apeibeae</taxon>
        <taxon>Corchorus</taxon>
    </lineage>
</organism>
<feature type="non-terminal residue" evidence="1">
    <location>
        <position position="1"/>
    </location>
</feature>
<name>A0A1R3G1E1_COCAP</name>
<keyword evidence="2" id="KW-1185">Reference proteome</keyword>
<dbReference type="AlphaFoldDB" id="A0A1R3G1E1"/>